<reference evidence="6 7" key="1">
    <citation type="submission" date="2018-08" db="EMBL/GenBank/DDBJ databases">
        <title>Meiothermus roseus NBRC 110900 genome sequencing project.</title>
        <authorList>
            <person name="Da Costa M.S."/>
            <person name="Albuquerque L."/>
            <person name="Raposo P."/>
            <person name="Froufe H.J.C."/>
            <person name="Barroso C.S."/>
            <person name="Egas C."/>
        </authorList>
    </citation>
    <scope>NUCLEOTIDE SEQUENCE [LARGE SCALE GENOMIC DNA]</scope>
    <source>
        <strain evidence="6 7">NBRC 110900</strain>
    </source>
</reference>
<dbReference type="GO" id="GO:0006419">
    <property type="term" value="P:alanyl-tRNA aminoacylation"/>
    <property type="evidence" value="ECO:0007669"/>
    <property type="project" value="InterPro"/>
</dbReference>
<keyword evidence="7" id="KW-1185">Reference proteome</keyword>
<dbReference type="InterPro" id="IPR018165">
    <property type="entry name" value="Ala-tRNA-synth_IIc_core"/>
</dbReference>
<accession>A0A399EJI3</accession>
<sequence>MRLYWEHPYESEFSARVLRAWSEGKKHFAVLERTLFYPNAGGQPCDTGTLGGVRVLEVLEEGKAKGDIVHVLEAPLLEGSEVRGQIDWSRRYRHMQRHTAEHVLCQAFLRAGGWEVQAVNMNSPVCTLDFAAEPEAKVVQQAEALANWAVYANTPTRSFFIEEDELEQYPLRRAPKVSGQIRIVEIEGWDMVACGGTHLWRTGEAGPIKVLKFERYKGGTRVYFSAGWEALELFSQEHAVLSRLGERFSTQGLEVEKPIANLREEFYKLKGENAALRDELAERYMRDLLAEHPGHKIATLVPAVILEAVGKRLAEWPGTLALLVAPGEVKARFVLVKHLEHPTPLPAFFKEVLQPLGARGGGTDVVMGVLPPTAVHDALDAFRRAVAEGKA</sequence>
<name>A0A399EJI3_9DEIN</name>
<dbReference type="PANTHER" id="PTHR43462:SF1">
    <property type="entry name" value="ALANYL-TRNA EDITING PROTEIN AARSD1"/>
    <property type="match status" value="1"/>
</dbReference>
<dbReference type="GO" id="GO:0005737">
    <property type="term" value="C:cytoplasm"/>
    <property type="evidence" value="ECO:0007669"/>
    <property type="project" value="UniProtKB-SubCell"/>
</dbReference>
<evidence type="ECO:0000256" key="3">
    <source>
        <dbReference type="ARBA" id="ARBA00022723"/>
    </source>
</evidence>
<dbReference type="EC" id="6.1.1.7" evidence="6"/>
<dbReference type="GO" id="GO:0005524">
    <property type="term" value="F:ATP binding"/>
    <property type="evidence" value="ECO:0007669"/>
    <property type="project" value="InterPro"/>
</dbReference>
<dbReference type="InterPro" id="IPR018163">
    <property type="entry name" value="Thr/Ala-tRNA-synth_IIc_edit"/>
</dbReference>
<dbReference type="InterPro" id="IPR051335">
    <property type="entry name" value="Alanyl-tRNA_Editing_Enzymes"/>
</dbReference>
<keyword evidence="6" id="KW-0436">Ligase</keyword>
<dbReference type="OrthoDB" id="9812949at2"/>
<dbReference type="Gene3D" id="2.40.30.130">
    <property type="match status" value="1"/>
</dbReference>
<dbReference type="PROSITE" id="PS50860">
    <property type="entry name" value="AA_TRNA_LIGASE_II_ALA"/>
    <property type="match status" value="1"/>
</dbReference>
<comment type="caution">
    <text evidence="6">The sequence shown here is derived from an EMBL/GenBank/DDBJ whole genome shotgun (WGS) entry which is preliminary data.</text>
</comment>
<evidence type="ECO:0000256" key="2">
    <source>
        <dbReference type="ARBA" id="ARBA00004496"/>
    </source>
</evidence>
<dbReference type="InterPro" id="IPR009000">
    <property type="entry name" value="Transl_B-barrel_sf"/>
</dbReference>
<feature type="domain" description="Alanyl-transfer RNA synthetases family profile" evidence="5">
    <location>
        <begin position="1"/>
        <end position="221"/>
    </location>
</feature>
<dbReference type="Pfam" id="PF07973">
    <property type="entry name" value="tRNA_SAD"/>
    <property type="match status" value="1"/>
</dbReference>
<evidence type="ECO:0000259" key="5">
    <source>
        <dbReference type="PROSITE" id="PS50860"/>
    </source>
</evidence>
<dbReference type="InterPro" id="IPR012947">
    <property type="entry name" value="tRNA_SAD"/>
</dbReference>
<dbReference type="PANTHER" id="PTHR43462">
    <property type="entry name" value="ALANYL-TRNA EDITING PROTEIN"/>
    <property type="match status" value="1"/>
</dbReference>
<dbReference type="Proteomes" id="UP000265341">
    <property type="component" value="Unassembled WGS sequence"/>
</dbReference>
<dbReference type="SUPFAM" id="SSF50447">
    <property type="entry name" value="Translation proteins"/>
    <property type="match status" value="1"/>
</dbReference>
<evidence type="ECO:0000256" key="4">
    <source>
        <dbReference type="ARBA" id="ARBA00022833"/>
    </source>
</evidence>
<keyword evidence="4" id="KW-0862">Zinc</keyword>
<dbReference type="InterPro" id="IPR018164">
    <property type="entry name" value="Ala-tRNA-synth_IIc_N"/>
</dbReference>
<keyword evidence="3" id="KW-0479">Metal-binding</keyword>
<dbReference type="SMART" id="SM00863">
    <property type="entry name" value="tRNA_SAD"/>
    <property type="match status" value="1"/>
</dbReference>
<dbReference type="SUPFAM" id="SSF55186">
    <property type="entry name" value="ThrRS/AlaRS common domain"/>
    <property type="match status" value="1"/>
</dbReference>
<comment type="subcellular location">
    <subcellularLocation>
        <location evidence="2">Cytoplasm</location>
    </subcellularLocation>
</comment>
<evidence type="ECO:0000256" key="1">
    <source>
        <dbReference type="ARBA" id="ARBA00001947"/>
    </source>
</evidence>
<dbReference type="RefSeq" id="WP_119279614.1">
    <property type="nucleotide sequence ID" value="NZ_QWLA01000073.1"/>
</dbReference>
<evidence type="ECO:0000313" key="7">
    <source>
        <dbReference type="Proteomes" id="UP000265341"/>
    </source>
</evidence>
<organism evidence="6 7">
    <name type="scientific">Calidithermus roseus</name>
    <dbReference type="NCBI Taxonomy" id="1644118"/>
    <lineage>
        <taxon>Bacteria</taxon>
        <taxon>Thermotogati</taxon>
        <taxon>Deinococcota</taxon>
        <taxon>Deinococci</taxon>
        <taxon>Thermales</taxon>
        <taxon>Thermaceae</taxon>
        <taxon>Calidithermus</taxon>
    </lineage>
</organism>
<evidence type="ECO:0000313" key="6">
    <source>
        <dbReference type="EMBL" id="RIH83613.1"/>
    </source>
</evidence>
<dbReference type="Gene3D" id="3.30.980.10">
    <property type="entry name" value="Threonyl-trna Synthetase, Chain A, domain 2"/>
    <property type="match status" value="1"/>
</dbReference>
<dbReference type="Pfam" id="PF01411">
    <property type="entry name" value="tRNA-synt_2c"/>
    <property type="match status" value="1"/>
</dbReference>
<proteinExistence type="predicted"/>
<comment type="cofactor">
    <cofactor evidence="1">
        <name>Zn(2+)</name>
        <dbReference type="ChEBI" id="CHEBI:29105"/>
    </cofactor>
</comment>
<gene>
    <name evidence="6" type="primary">alaS</name>
    <name evidence="6" type="ORF">Mrose_02971</name>
</gene>
<dbReference type="GO" id="GO:0046872">
    <property type="term" value="F:metal ion binding"/>
    <property type="evidence" value="ECO:0007669"/>
    <property type="project" value="UniProtKB-KW"/>
</dbReference>
<dbReference type="EMBL" id="QWLA01000073">
    <property type="protein sequence ID" value="RIH83613.1"/>
    <property type="molecule type" value="Genomic_DNA"/>
</dbReference>
<dbReference type="GO" id="GO:0003676">
    <property type="term" value="F:nucleic acid binding"/>
    <property type="evidence" value="ECO:0007669"/>
    <property type="project" value="InterPro"/>
</dbReference>
<dbReference type="GO" id="GO:0002161">
    <property type="term" value="F:aminoacyl-tRNA deacylase activity"/>
    <property type="evidence" value="ECO:0007669"/>
    <property type="project" value="UniProtKB-ARBA"/>
</dbReference>
<dbReference type="GO" id="GO:0004813">
    <property type="term" value="F:alanine-tRNA ligase activity"/>
    <property type="evidence" value="ECO:0007669"/>
    <property type="project" value="UniProtKB-EC"/>
</dbReference>
<protein>
    <submittedName>
        <fullName evidence="6">Alanine--tRNA ligase</fullName>
        <ecNumber evidence="6">6.1.1.7</ecNumber>
    </submittedName>
</protein>
<dbReference type="AlphaFoldDB" id="A0A399EJI3"/>